<evidence type="ECO:0000256" key="1">
    <source>
        <dbReference type="ARBA" id="ARBA00004651"/>
    </source>
</evidence>
<feature type="transmembrane region" description="Helical" evidence="7">
    <location>
        <begin position="252"/>
        <end position="271"/>
    </location>
</feature>
<evidence type="ECO:0000256" key="3">
    <source>
        <dbReference type="ARBA" id="ARBA00022475"/>
    </source>
</evidence>
<dbReference type="KEGG" id="dmr:Deima_0216"/>
<dbReference type="SUPFAM" id="SSF103473">
    <property type="entry name" value="MFS general substrate transporter"/>
    <property type="match status" value="1"/>
</dbReference>
<dbReference type="GO" id="GO:0005886">
    <property type="term" value="C:plasma membrane"/>
    <property type="evidence" value="ECO:0007669"/>
    <property type="project" value="UniProtKB-SubCell"/>
</dbReference>
<reference evidence="10" key="2">
    <citation type="submission" date="2011-01" db="EMBL/GenBank/DDBJ databases">
        <title>The complete genome of Deinococcus maricopensis DSM 21211.</title>
        <authorList>
            <consortium name="US DOE Joint Genome Institute (JGI-PGF)"/>
            <person name="Lucas S."/>
            <person name="Copeland A."/>
            <person name="Lapidus A."/>
            <person name="Goodwin L."/>
            <person name="Pitluck S."/>
            <person name="Kyrpides N."/>
            <person name="Mavromatis K."/>
            <person name="Pagani I."/>
            <person name="Ivanova N."/>
            <person name="Ovchinnikova G."/>
            <person name="Zeytun A."/>
            <person name="Detter J.C."/>
            <person name="Han C."/>
            <person name="Land M."/>
            <person name="Hauser L."/>
            <person name="Markowitz V."/>
            <person name="Cheng J.-F."/>
            <person name="Hugenholtz P."/>
            <person name="Woyke T."/>
            <person name="Wu D."/>
            <person name="Pukall R."/>
            <person name="Gehrich-Schroeter G."/>
            <person name="Brambilla E."/>
            <person name="Klenk H.-P."/>
            <person name="Eisen J.A."/>
        </authorList>
    </citation>
    <scope>NUCLEOTIDE SEQUENCE [LARGE SCALE GENOMIC DNA]</scope>
    <source>
        <strain evidence="10">DSM 21211 / LMG 22137 / NRRL B-23946 / LB-34</strain>
    </source>
</reference>
<dbReference type="PROSITE" id="PS50850">
    <property type="entry name" value="MFS"/>
    <property type="match status" value="1"/>
</dbReference>
<organism evidence="9 10">
    <name type="scientific">Deinococcus maricopensis (strain DSM 21211 / LMG 22137 / NRRL B-23946 / LB-34)</name>
    <dbReference type="NCBI Taxonomy" id="709986"/>
    <lineage>
        <taxon>Bacteria</taxon>
        <taxon>Thermotogati</taxon>
        <taxon>Deinococcota</taxon>
        <taxon>Deinococci</taxon>
        <taxon>Deinococcales</taxon>
        <taxon>Deinococcaceae</taxon>
        <taxon>Deinococcus</taxon>
    </lineage>
</organism>
<dbReference type="Gene3D" id="1.20.1720.10">
    <property type="entry name" value="Multidrug resistance protein D"/>
    <property type="match status" value="1"/>
</dbReference>
<dbReference type="InterPro" id="IPR020846">
    <property type="entry name" value="MFS_dom"/>
</dbReference>
<sequence length="503" mass="51042" precursor="true">MHAHPDTRLGGAHAPAAPPLTVMFTKGLGGPMNRNDIMWLIAATNLLLLIDTSIINVVIPSVARDLHFSAVDQSWIINGYLVAFGGSILMFGRVADFAGRVNVLRAGLIVLLGGSVLGALADHAGVLVAARVVQGLGAAMAGAASFALILALFQGGARQRALGLVAAMAGAGGAIGTVLGGVLTEGFGWRSTFWVSALAAALLMVGVQRLLARVREARDPRPLDGPSAALLLLGQTLLISSLTSLGNAQLSIWQQAGLLGAAAVLLAAFQVRQWRASAPLVPAGTWRKAPLVGALSLAALGQFVLFPMFLLVNLYLQRVLHVTPLLSGLSLLPLCFVVIFTAGTVGALLRRVGVHGTMTLGFTLITGGLAWLACLNVTGSYLTDVLGPTLLLGAGLPLVAITTNIVAGAQTDAGEEGLIAGLLNTAQQLGASAGTAALVALAAAHASTFAQPGAPSALAGGYARALLLSALIAAACTIASAAWTRAARRGAPERPLEADSSAA</sequence>
<evidence type="ECO:0000256" key="4">
    <source>
        <dbReference type="ARBA" id="ARBA00022692"/>
    </source>
</evidence>
<comment type="subcellular location">
    <subcellularLocation>
        <location evidence="1">Cell membrane</location>
        <topology evidence="1">Multi-pass membrane protein</topology>
    </subcellularLocation>
</comment>
<dbReference type="InterPro" id="IPR011701">
    <property type="entry name" value="MFS"/>
</dbReference>
<feature type="transmembrane region" description="Helical" evidence="7">
    <location>
        <begin position="103"/>
        <end position="121"/>
    </location>
</feature>
<feature type="transmembrane region" description="Helical" evidence="7">
    <location>
        <begin position="361"/>
        <end position="383"/>
    </location>
</feature>
<dbReference type="GO" id="GO:0022857">
    <property type="term" value="F:transmembrane transporter activity"/>
    <property type="evidence" value="ECO:0007669"/>
    <property type="project" value="InterPro"/>
</dbReference>
<evidence type="ECO:0000256" key="6">
    <source>
        <dbReference type="ARBA" id="ARBA00023136"/>
    </source>
</evidence>
<dbReference type="Proteomes" id="UP000008635">
    <property type="component" value="Chromosome"/>
</dbReference>
<dbReference type="PANTHER" id="PTHR42718:SF46">
    <property type="entry name" value="BLR6921 PROTEIN"/>
    <property type="match status" value="1"/>
</dbReference>
<dbReference type="HOGENOM" id="CLU_000960_28_2_0"/>
<keyword evidence="3" id="KW-1003">Cell membrane</keyword>
<dbReference type="Pfam" id="PF07690">
    <property type="entry name" value="MFS_1"/>
    <property type="match status" value="1"/>
</dbReference>
<accession>E8U443</accession>
<dbReference type="eggNOG" id="COG0477">
    <property type="taxonomic scope" value="Bacteria"/>
</dbReference>
<keyword evidence="5 7" id="KW-1133">Transmembrane helix</keyword>
<dbReference type="Gene3D" id="1.20.1250.20">
    <property type="entry name" value="MFS general substrate transporter like domains"/>
    <property type="match status" value="1"/>
</dbReference>
<dbReference type="InterPro" id="IPR036259">
    <property type="entry name" value="MFS_trans_sf"/>
</dbReference>
<feature type="transmembrane region" description="Helical" evidence="7">
    <location>
        <begin position="162"/>
        <end position="183"/>
    </location>
</feature>
<dbReference type="PANTHER" id="PTHR42718">
    <property type="entry name" value="MAJOR FACILITATOR SUPERFAMILY MULTIDRUG TRANSPORTER MFSC"/>
    <property type="match status" value="1"/>
</dbReference>
<feature type="transmembrane region" description="Helical" evidence="7">
    <location>
        <begin position="37"/>
        <end position="63"/>
    </location>
</feature>
<dbReference type="OrthoDB" id="146360at2"/>
<dbReference type="STRING" id="709986.Deima_0216"/>
<protein>
    <submittedName>
        <fullName evidence="9">Major facilitator superfamily MFS_1</fullName>
    </submittedName>
</protein>
<feature type="transmembrane region" description="Helical" evidence="7">
    <location>
        <begin position="228"/>
        <end position="246"/>
    </location>
</feature>
<feature type="transmembrane region" description="Helical" evidence="7">
    <location>
        <begin position="328"/>
        <end position="349"/>
    </location>
</feature>
<dbReference type="AlphaFoldDB" id="E8U443"/>
<feature type="transmembrane region" description="Helical" evidence="7">
    <location>
        <begin position="462"/>
        <end position="484"/>
    </location>
</feature>
<evidence type="ECO:0000313" key="9">
    <source>
        <dbReference type="EMBL" id="ADV65880.1"/>
    </source>
</evidence>
<proteinExistence type="predicted"/>
<evidence type="ECO:0000256" key="7">
    <source>
        <dbReference type="SAM" id="Phobius"/>
    </source>
</evidence>
<keyword evidence="6 7" id="KW-0472">Membrane</keyword>
<keyword evidence="2" id="KW-0813">Transport</keyword>
<evidence type="ECO:0000313" key="10">
    <source>
        <dbReference type="Proteomes" id="UP000008635"/>
    </source>
</evidence>
<feature type="transmembrane region" description="Helical" evidence="7">
    <location>
        <begin position="133"/>
        <end position="153"/>
    </location>
</feature>
<evidence type="ECO:0000256" key="5">
    <source>
        <dbReference type="ARBA" id="ARBA00022989"/>
    </source>
</evidence>
<feature type="domain" description="Major facilitator superfamily (MFS) profile" evidence="8">
    <location>
        <begin position="37"/>
        <end position="488"/>
    </location>
</feature>
<dbReference type="PRINTS" id="PR01036">
    <property type="entry name" value="TCRTETB"/>
</dbReference>
<feature type="transmembrane region" description="Helical" evidence="7">
    <location>
        <begin position="291"/>
        <end position="316"/>
    </location>
</feature>
<feature type="transmembrane region" description="Helical" evidence="7">
    <location>
        <begin position="389"/>
        <end position="409"/>
    </location>
</feature>
<feature type="transmembrane region" description="Helical" evidence="7">
    <location>
        <begin position="189"/>
        <end position="207"/>
    </location>
</feature>
<evidence type="ECO:0000259" key="8">
    <source>
        <dbReference type="PROSITE" id="PS50850"/>
    </source>
</evidence>
<dbReference type="EMBL" id="CP002454">
    <property type="protein sequence ID" value="ADV65880.1"/>
    <property type="molecule type" value="Genomic_DNA"/>
</dbReference>
<name>E8U443_DEIML</name>
<feature type="transmembrane region" description="Helical" evidence="7">
    <location>
        <begin position="75"/>
        <end position="91"/>
    </location>
</feature>
<feature type="transmembrane region" description="Helical" evidence="7">
    <location>
        <begin position="429"/>
        <end position="450"/>
    </location>
</feature>
<keyword evidence="10" id="KW-1185">Reference proteome</keyword>
<reference evidence="9 10" key="1">
    <citation type="journal article" date="2011" name="Stand. Genomic Sci.">
        <title>Complete genome sequence of Deinococcus maricopensis type strain (LB-34).</title>
        <authorList>
            <person name="Pukall R."/>
            <person name="Zeytun A."/>
            <person name="Lucas S."/>
            <person name="Lapidus A."/>
            <person name="Hammon N."/>
            <person name="Deshpande S."/>
            <person name="Nolan M."/>
            <person name="Cheng J.F."/>
            <person name="Pitluck S."/>
            <person name="Liolios K."/>
            <person name="Pagani I."/>
            <person name="Mikhailova N."/>
            <person name="Ivanova N."/>
            <person name="Mavromatis K."/>
            <person name="Pati A."/>
            <person name="Tapia R."/>
            <person name="Han C."/>
            <person name="Goodwin L."/>
            <person name="Chen A."/>
            <person name="Palaniappan K."/>
            <person name="Land M."/>
            <person name="Hauser L."/>
            <person name="Chang Y.J."/>
            <person name="Jeffries C.D."/>
            <person name="Brambilla E.M."/>
            <person name="Rohde M."/>
            <person name="Goker M."/>
            <person name="Detter J.C."/>
            <person name="Woyke T."/>
            <person name="Bristow J."/>
            <person name="Eisen J.A."/>
            <person name="Markowitz V."/>
            <person name="Hugenholtz P."/>
            <person name="Kyrpides N.C."/>
            <person name="Klenk H.P."/>
        </authorList>
    </citation>
    <scope>NUCLEOTIDE SEQUENCE [LARGE SCALE GENOMIC DNA]</scope>
    <source>
        <strain evidence="10">DSM 21211 / LMG 22137 / NRRL B-23946 / LB-34</strain>
    </source>
</reference>
<gene>
    <name evidence="9" type="ordered locus">Deima_0216</name>
</gene>
<evidence type="ECO:0000256" key="2">
    <source>
        <dbReference type="ARBA" id="ARBA00022448"/>
    </source>
</evidence>
<keyword evidence="4 7" id="KW-0812">Transmembrane</keyword>